<sequence>MKLAWGILTNHQALWVQVLHSKYKVKDSDFSCYLQNAHCSNLWSVGKLKQDFVWALGNGKLTNFWMDSWLMEDICLAQLATINVPRSMRRETVSDYVDSSGCWNWARMEAFLPAIVLLFLSNYPPPTPSSDRDSMIRKFISSRQFTVKTGQLWFSRSITVDKDRAWNTIWQWQGPQRVRTFLWLGYHERILTNVERARRHLSASNNCRVCNGGTETILHALRNFPGAHYVWSKLIPRARQSGSFSGTVSLKDCLK</sequence>
<gene>
    <name evidence="1" type="ORF">MANES_12G129601v8</name>
</gene>
<evidence type="ECO:0000313" key="2">
    <source>
        <dbReference type="Proteomes" id="UP000091857"/>
    </source>
</evidence>
<dbReference type="EMBL" id="CM004398">
    <property type="protein sequence ID" value="KAG8642838.1"/>
    <property type="molecule type" value="Genomic_DNA"/>
</dbReference>
<comment type="caution">
    <text evidence="1">The sequence shown here is derived from an EMBL/GenBank/DDBJ whole genome shotgun (WGS) entry which is preliminary data.</text>
</comment>
<organism evidence="1 2">
    <name type="scientific">Manihot esculenta</name>
    <name type="common">Cassava</name>
    <name type="synonym">Jatropha manihot</name>
    <dbReference type="NCBI Taxonomy" id="3983"/>
    <lineage>
        <taxon>Eukaryota</taxon>
        <taxon>Viridiplantae</taxon>
        <taxon>Streptophyta</taxon>
        <taxon>Embryophyta</taxon>
        <taxon>Tracheophyta</taxon>
        <taxon>Spermatophyta</taxon>
        <taxon>Magnoliopsida</taxon>
        <taxon>eudicotyledons</taxon>
        <taxon>Gunneridae</taxon>
        <taxon>Pentapetalae</taxon>
        <taxon>rosids</taxon>
        <taxon>fabids</taxon>
        <taxon>Malpighiales</taxon>
        <taxon>Euphorbiaceae</taxon>
        <taxon>Crotonoideae</taxon>
        <taxon>Manihoteae</taxon>
        <taxon>Manihot</taxon>
    </lineage>
</organism>
<dbReference type="Proteomes" id="UP000091857">
    <property type="component" value="Chromosome 12"/>
</dbReference>
<evidence type="ECO:0000313" key="1">
    <source>
        <dbReference type="EMBL" id="KAG8642838.1"/>
    </source>
</evidence>
<keyword evidence="2" id="KW-1185">Reference proteome</keyword>
<reference evidence="2" key="1">
    <citation type="journal article" date="2016" name="Nat. Biotechnol.">
        <title>Sequencing wild and cultivated cassava and related species reveals extensive interspecific hybridization and genetic diversity.</title>
        <authorList>
            <person name="Bredeson J.V."/>
            <person name="Lyons J.B."/>
            <person name="Prochnik S.E."/>
            <person name="Wu G.A."/>
            <person name="Ha C.M."/>
            <person name="Edsinger-Gonzales E."/>
            <person name="Grimwood J."/>
            <person name="Schmutz J."/>
            <person name="Rabbi I.Y."/>
            <person name="Egesi C."/>
            <person name="Nauluvula P."/>
            <person name="Lebot V."/>
            <person name="Ndunguru J."/>
            <person name="Mkamilo G."/>
            <person name="Bart R.S."/>
            <person name="Setter T.L."/>
            <person name="Gleadow R.M."/>
            <person name="Kulakow P."/>
            <person name="Ferguson M.E."/>
            <person name="Rounsley S."/>
            <person name="Rokhsar D.S."/>
        </authorList>
    </citation>
    <scope>NUCLEOTIDE SEQUENCE [LARGE SCALE GENOMIC DNA]</scope>
    <source>
        <strain evidence="2">cv. AM560-2</strain>
    </source>
</reference>
<name>A0ACB7GR40_MANES</name>
<accession>A0ACB7GR40</accession>
<proteinExistence type="predicted"/>
<protein>
    <submittedName>
        <fullName evidence="1">Uncharacterized protein</fullName>
    </submittedName>
</protein>